<sequence length="66" mass="7498">MDNELKAPFDLIDNHGVCIRVLGDIKLLPTDVQESVARAVIMTKNNNKYKCETVKEQAYKQAKFNS</sequence>
<proteinExistence type="predicted"/>
<organism evidence="1">
    <name type="scientific">Amphimedon queenslandica</name>
    <name type="common">Sponge</name>
    <dbReference type="NCBI Taxonomy" id="400682"/>
    <lineage>
        <taxon>Eukaryota</taxon>
        <taxon>Metazoa</taxon>
        <taxon>Porifera</taxon>
        <taxon>Demospongiae</taxon>
        <taxon>Heteroscleromorpha</taxon>
        <taxon>Haplosclerida</taxon>
        <taxon>Niphatidae</taxon>
        <taxon>Amphimedon</taxon>
    </lineage>
</organism>
<dbReference type="AlphaFoldDB" id="A0A1X7TTG8"/>
<dbReference type="InterPro" id="IPR036424">
    <property type="entry name" value="UPP_synth-like_sf"/>
</dbReference>
<dbReference type="Gene3D" id="3.40.1180.10">
    <property type="entry name" value="Decaprenyl diphosphate synthase-like"/>
    <property type="match status" value="1"/>
</dbReference>
<accession>A0A1X7TTG8</accession>
<dbReference type="SUPFAM" id="SSF64005">
    <property type="entry name" value="Undecaprenyl diphosphate synthase"/>
    <property type="match status" value="1"/>
</dbReference>
<evidence type="ECO:0000313" key="1">
    <source>
        <dbReference type="EnsemblMetazoa" id="Aqu2.1.18318_001"/>
    </source>
</evidence>
<reference evidence="1" key="1">
    <citation type="submission" date="2017-05" db="UniProtKB">
        <authorList>
            <consortium name="EnsemblMetazoa"/>
        </authorList>
    </citation>
    <scope>IDENTIFICATION</scope>
</reference>
<protein>
    <submittedName>
        <fullName evidence="1">Uncharacterized protein</fullName>
    </submittedName>
</protein>
<dbReference type="EnsemblMetazoa" id="Aqu2.1.18318_001">
    <property type="protein sequence ID" value="Aqu2.1.18318_001"/>
    <property type="gene ID" value="Aqu2.1.18318"/>
</dbReference>
<dbReference type="GO" id="GO:0016765">
    <property type="term" value="F:transferase activity, transferring alkyl or aryl (other than methyl) groups"/>
    <property type="evidence" value="ECO:0007669"/>
    <property type="project" value="InterPro"/>
</dbReference>
<dbReference type="InParanoid" id="A0A1X7TTG8"/>
<name>A0A1X7TTG8_AMPQE</name>
<dbReference type="STRING" id="400682.A0A1X7TTG8"/>